<dbReference type="HOGENOM" id="CLU_551718_0_0_4"/>
<gene>
    <name evidence="1" type="ORF">BN112_1816</name>
</gene>
<reference evidence="1 2" key="1">
    <citation type="journal article" date="2012" name="BMC Genomics">
        <title>Comparative genomics of the classical Bordetella subspecies: the evolution and exchange of virulence-associated diversity amongst closely related pathogens.</title>
        <authorList>
            <person name="Park J."/>
            <person name="Zhang Y."/>
            <person name="Buboltz A.M."/>
            <person name="Zhang X."/>
            <person name="Schuster S.C."/>
            <person name="Ahuja U."/>
            <person name="Liu M."/>
            <person name="Miller J.F."/>
            <person name="Sebaihia M."/>
            <person name="Bentley S.D."/>
            <person name="Parkhill J."/>
            <person name="Harvill E.T."/>
        </authorList>
    </citation>
    <scope>NUCLEOTIDE SEQUENCE [LARGE SCALE GENOMIC DNA]</scope>
    <source>
        <strain evidence="1 2">253</strain>
    </source>
</reference>
<dbReference type="OrthoDB" id="5410236at2"/>
<dbReference type="AlphaFoldDB" id="A0A0C6P2X3"/>
<dbReference type="Gene3D" id="3.30.590.20">
    <property type="match status" value="1"/>
</dbReference>
<organism evidence="1 2">
    <name type="scientific">Bordetella bronchiseptica 253</name>
    <dbReference type="NCBI Taxonomy" id="568707"/>
    <lineage>
        <taxon>Bacteria</taxon>
        <taxon>Pseudomonadati</taxon>
        <taxon>Pseudomonadota</taxon>
        <taxon>Betaproteobacteria</taxon>
        <taxon>Burkholderiales</taxon>
        <taxon>Alcaligenaceae</taxon>
        <taxon>Bordetella</taxon>
    </lineage>
</organism>
<evidence type="ECO:0000313" key="2">
    <source>
        <dbReference type="Proteomes" id="UP000007564"/>
    </source>
</evidence>
<evidence type="ECO:0008006" key="3">
    <source>
        <dbReference type="Google" id="ProtNLM"/>
    </source>
</evidence>
<dbReference type="KEGG" id="bbh:BN112_1816"/>
<proteinExistence type="predicted"/>
<dbReference type="InterPro" id="IPR006336">
    <property type="entry name" value="GCS2"/>
</dbReference>
<dbReference type="SUPFAM" id="SSF55931">
    <property type="entry name" value="Glutamine synthetase/guanido kinase"/>
    <property type="match status" value="1"/>
</dbReference>
<name>A0A0C6P2X3_BORBO</name>
<dbReference type="Proteomes" id="UP000007564">
    <property type="component" value="Chromosome"/>
</dbReference>
<dbReference type="InterPro" id="IPR014746">
    <property type="entry name" value="Gln_synth/guanido_kin_cat_dom"/>
</dbReference>
<dbReference type="EMBL" id="HE965806">
    <property type="protein sequence ID" value="CCJ53733.1"/>
    <property type="molecule type" value="Genomic_DNA"/>
</dbReference>
<dbReference type="GO" id="GO:0042398">
    <property type="term" value="P:modified amino acid biosynthetic process"/>
    <property type="evidence" value="ECO:0007669"/>
    <property type="project" value="InterPro"/>
</dbReference>
<dbReference type="GO" id="GO:0004357">
    <property type="term" value="F:glutamate-cysteine ligase activity"/>
    <property type="evidence" value="ECO:0007669"/>
    <property type="project" value="InterPro"/>
</dbReference>
<dbReference type="PANTHER" id="PTHR36510">
    <property type="entry name" value="GLUTAMATE--CYSTEINE LIGASE 2-RELATED"/>
    <property type="match status" value="1"/>
</dbReference>
<dbReference type="PANTHER" id="PTHR36510:SF3">
    <property type="entry name" value="CONSERVED PROTEIN"/>
    <property type="match status" value="1"/>
</dbReference>
<sequence>MNAAQSVGHTLGLELEMVVACRATGASHPVARHFESLRNLRRQRGESVQECRLGARLCGVGGPHGLSGLDNGYNLLETAFAPVNGGAGGLRRLAEAVRRELRDTQLALAAEGAMLINAAEHPAASLDADWYRRVRVPRPIYEELVGQRGWLHRIGIDAKAQNSPCTSVPVAIAARCLNVVLALAPAQIAMFANSPLEAGRVTGLKENRLTLWPRMFRGARYLGDDLLHRLPARPFRDLGDYFRWMFGGLTSSRALPPGDACDYKNADVACLVGAPSLAEFLYAGAWPARNLNDGGSVRLVARSEHFVYSQFAQFLDARWRYRMPIVPALPALLRAWDRQGGLEALFEQADAQGYIEGRAPGAVFADADLLRSAGDAVAASAPMAASALQLGLLRNLHEAEALVRRWGWLRLRALRDRAIALALDDAQVRCLCQQVVAVAEGGLAGDEQQWLDYVRYVVETGETAADRMLRLWRQARGTPEMRRAQVCRQRAVLS</sequence>
<evidence type="ECO:0000313" key="1">
    <source>
        <dbReference type="EMBL" id="CCJ53733.1"/>
    </source>
</evidence>
<dbReference type="RefSeq" id="WP_015064184.1">
    <property type="nucleotide sequence ID" value="NC_019382.1"/>
</dbReference>
<accession>A0A0C6P2X3</accession>
<protein>
    <recommendedName>
        <fullName evidence="3">Glutamate--cysteine ligase</fullName>
    </recommendedName>
</protein>
<dbReference type="InterPro" id="IPR050141">
    <property type="entry name" value="GCL_type2/YbdK_subfam"/>
</dbReference>
<dbReference type="Pfam" id="PF04107">
    <property type="entry name" value="GCS2"/>
    <property type="match status" value="1"/>
</dbReference>